<reference evidence="2" key="1">
    <citation type="journal article" date="2014" name="Int. J. Syst. Evol. Microbiol.">
        <title>Complete genome sequence of Corynebacterium casei LMG S-19264T (=DSM 44701T), isolated from a smear-ripened cheese.</title>
        <authorList>
            <consortium name="US DOE Joint Genome Institute (JGI-PGF)"/>
            <person name="Walter F."/>
            <person name="Albersmeier A."/>
            <person name="Kalinowski J."/>
            <person name="Ruckert C."/>
        </authorList>
    </citation>
    <scope>NUCLEOTIDE SEQUENCE</scope>
    <source>
        <strain evidence="2">JCM 5016</strain>
    </source>
</reference>
<accession>A0A918R1T2</accession>
<reference evidence="2" key="2">
    <citation type="submission" date="2020-09" db="EMBL/GenBank/DDBJ databases">
        <authorList>
            <person name="Sun Q."/>
            <person name="Ohkuma M."/>
        </authorList>
    </citation>
    <scope>NUCLEOTIDE SEQUENCE</scope>
    <source>
        <strain evidence="2">JCM 5016</strain>
    </source>
</reference>
<feature type="region of interest" description="Disordered" evidence="1">
    <location>
        <begin position="1"/>
        <end position="32"/>
    </location>
</feature>
<gene>
    <name evidence="2" type="ORF">GCM10010389_18000</name>
</gene>
<evidence type="ECO:0000256" key="1">
    <source>
        <dbReference type="SAM" id="MobiDB-lite"/>
    </source>
</evidence>
<organism evidence="2 3">
    <name type="scientific">Streptomyces echinoruber</name>
    <dbReference type="NCBI Taxonomy" id="68898"/>
    <lineage>
        <taxon>Bacteria</taxon>
        <taxon>Bacillati</taxon>
        <taxon>Actinomycetota</taxon>
        <taxon>Actinomycetes</taxon>
        <taxon>Kitasatosporales</taxon>
        <taxon>Streptomycetaceae</taxon>
        <taxon>Streptomyces</taxon>
    </lineage>
</organism>
<evidence type="ECO:0008006" key="4">
    <source>
        <dbReference type="Google" id="ProtNLM"/>
    </source>
</evidence>
<keyword evidence="3" id="KW-1185">Reference proteome</keyword>
<sequence>MGRRAPVFGAHGDSTGIHGDVRERTGTHGGSMIVTTGTVREDAIRGTYTVDTRPVPSRPPVLITGPGRGPGLTLDLPYRLLEQEFGARRVVRFEDIDFPVTLTHEPTRRFLRDTGLPEDGRVICPDTDIPLPTLTEFYAFERPGIFEPGELPPAADRFIRVGRFTDDTHLVLDGATGALLTFCEQGARLHPLHQDVSTLAFVLWLLHREQRRASSKEAAAGIEPTHRLVSQVCPPLPGA</sequence>
<dbReference type="InterPro" id="IPR025851">
    <property type="entry name" value="SUKH-4"/>
</dbReference>
<proteinExistence type="predicted"/>
<dbReference type="EMBL" id="BMWH01000004">
    <property type="protein sequence ID" value="GGZ80530.1"/>
    <property type="molecule type" value="Genomic_DNA"/>
</dbReference>
<name>A0A918R1T2_9ACTN</name>
<dbReference type="AlphaFoldDB" id="A0A918R1T2"/>
<protein>
    <recommendedName>
        <fullName evidence="4">SUKH-4 immunity protein of toxin-antitoxin system</fullName>
    </recommendedName>
</protein>
<dbReference type="Proteomes" id="UP000623010">
    <property type="component" value="Unassembled WGS sequence"/>
</dbReference>
<dbReference type="Pfam" id="PF14435">
    <property type="entry name" value="SUKH-4"/>
    <property type="match status" value="1"/>
</dbReference>
<evidence type="ECO:0000313" key="3">
    <source>
        <dbReference type="Proteomes" id="UP000623010"/>
    </source>
</evidence>
<comment type="caution">
    <text evidence="2">The sequence shown here is derived from an EMBL/GenBank/DDBJ whole genome shotgun (WGS) entry which is preliminary data.</text>
</comment>
<evidence type="ECO:0000313" key="2">
    <source>
        <dbReference type="EMBL" id="GGZ80530.1"/>
    </source>
</evidence>